<reference evidence="2 3" key="1">
    <citation type="submission" date="2020-08" db="EMBL/GenBank/DDBJ databases">
        <title>Genomic Encyclopedia of Type Strains, Phase III (KMG-III): the genomes of soil and plant-associated and newly described type strains.</title>
        <authorList>
            <person name="Whitman W."/>
        </authorList>
    </citation>
    <scope>NUCLEOTIDE SEQUENCE [LARGE SCALE GENOMIC DNA]</scope>
    <source>
        <strain evidence="2 3">CECT 3266</strain>
    </source>
</reference>
<proteinExistence type="predicted"/>
<sequence length="53" mass="5887">AGRSFSGWHRHVTLASAAHAVAALSTRHDNTQHAGTRHDNTRHENDRRLGYVS</sequence>
<keyword evidence="3" id="KW-1185">Reference proteome</keyword>
<feature type="compositionally biased region" description="Basic and acidic residues" evidence="1">
    <location>
        <begin position="26"/>
        <end position="53"/>
    </location>
</feature>
<evidence type="ECO:0000256" key="1">
    <source>
        <dbReference type="SAM" id="MobiDB-lite"/>
    </source>
</evidence>
<evidence type="ECO:0000313" key="3">
    <source>
        <dbReference type="Proteomes" id="UP000556084"/>
    </source>
</evidence>
<evidence type="ECO:0008006" key="4">
    <source>
        <dbReference type="Google" id="ProtNLM"/>
    </source>
</evidence>
<feature type="non-terminal residue" evidence="2">
    <location>
        <position position="1"/>
    </location>
</feature>
<accession>A0A7W7PP64</accession>
<dbReference type="AlphaFoldDB" id="A0A7W7PP64"/>
<protein>
    <recommendedName>
        <fullName evidence="4">IS701 family transposase</fullName>
    </recommendedName>
</protein>
<organism evidence="2 3">
    <name type="scientific">Streptomyces olivoverticillatus</name>
    <dbReference type="NCBI Taxonomy" id="66427"/>
    <lineage>
        <taxon>Bacteria</taxon>
        <taxon>Bacillati</taxon>
        <taxon>Actinomycetota</taxon>
        <taxon>Actinomycetes</taxon>
        <taxon>Kitasatosporales</taxon>
        <taxon>Streptomycetaceae</taxon>
        <taxon>Streptomyces</taxon>
    </lineage>
</organism>
<comment type="caution">
    <text evidence="2">The sequence shown here is derived from an EMBL/GenBank/DDBJ whole genome shotgun (WGS) entry which is preliminary data.</text>
</comment>
<feature type="region of interest" description="Disordered" evidence="1">
    <location>
        <begin position="24"/>
        <end position="53"/>
    </location>
</feature>
<dbReference type="EMBL" id="JACHJH010000008">
    <property type="protein sequence ID" value="MBB4895520.1"/>
    <property type="molecule type" value="Genomic_DNA"/>
</dbReference>
<gene>
    <name evidence="2" type="ORF">FHS39_004599</name>
</gene>
<evidence type="ECO:0000313" key="2">
    <source>
        <dbReference type="EMBL" id="MBB4895520.1"/>
    </source>
</evidence>
<dbReference type="Proteomes" id="UP000556084">
    <property type="component" value="Unassembled WGS sequence"/>
</dbReference>
<name>A0A7W7PP64_9ACTN</name>